<dbReference type="PROSITE" id="PS50846">
    <property type="entry name" value="HMA_2"/>
    <property type="match status" value="2"/>
</dbReference>
<evidence type="ECO:0000256" key="1">
    <source>
        <dbReference type="SAM" id="MobiDB-lite"/>
    </source>
</evidence>
<dbReference type="EMBL" id="CM002876">
    <property type="protein sequence ID" value="KFK27734.1"/>
    <property type="molecule type" value="Genomic_DNA"/>
</dbReference>
<gene>
    <name evidence="3" type="ordered locus">AALP_Aa8g422300</name>
</gene>
<evidence type="ECO:0000313" key="3">
    <source>
        <dbReference type="EMBL" id="KFK27734.1"/>
    </source>
</evidence>
<evidence type="ECO:0000259" key="2">
    <source>
        <dbReference type="PROSITE" id="PS50846"/>
    </source>
</evidence>
<reference evidence="4" key="1">
    <citation type="journal article" date="2015" name="Nat. Plants">
        <title>Genome expansion of Arabis alpina linked with retrotransposition and reduced symmetric DNA methylation.</title>
        <authorList>
            <person name="Willing E.M."/>
            <person name="Rawat V."/>
            <person name="Mandakova T."/>
            <person name="Maumus F."/>
            <person name="James G.V."/>
            <person name="Nordstroem K.J."/>
            <person name="Becker C."/>
            <person name="Warthmann N."/>
            <person name="Chica C."/>
            <person name="Szarzynska B."/>
            <person name="Zytnicki M."/>
            <person name="Albani M.C."/>
            <person name="Kiefer C."/>
            <person name="Bergonzi S."/>
            <person name="Castaings L."/>
            <person name="Mateos J.L."/>
            <person name="Berns M.C."/>
            <person name="Bujdoso N."/>
            <person name="Piofczyk T."/>
            <person name="de Lorenzo L."/>
            <person name="Barrero-Sicilia C."/>
            <person name="Mateos I."/>
            <person name="Piednoel M."/>
            <person name="Hagmann J."/>
            <person name="Chen-Min-Tao R."/>
            <person name="Iglesias-Fernandez R."/>
            <person name="Schuster S.C."/>
            <person name="Alonso-Blanco C."/>
            <person name="Roudier F."/>
            <person name="Carbonero P."/>
            <person name="Paz-Ares J."/>
            <person name="Davis S.J."/>
            <person name="Pecinka A."/>
            <person name="Quesneville H."/>
            <person name="Colot V."/>
            <person name="Lysak M.A."/>
            <person name="Weigel D."/>
            <person name="Coupland G."/>
            <person name="Schneeberger K."/>
        </authorList>
    </citation>
    <scope>NUCLEOTIDE SEQUENCE [LARGE SCALE GENOMIC DNA]</scope>
    <source>
        <strain evidence="4">cv. Pajares</strain>
    </source>
</reference>
<sequence>MGEELKPEAKEVNSAPKAVPAGPATEEEKEKKNDVVEEKKAPAEEEKPAVEEQPQPPPPFILYVDLHCVGCAKKIERSILKIRGVEEVVIDMNENQVTIKGVLDPQAVCNKIKKKTKRMAKVLSPLPAVEGEPLPPIITSQVSGLTTVELNVNMHCQACADQLRKKILKMRGVQTTVTEHTTGKVLVTGTMDAEKLVDYVYRRTKKQARIVPQPEPEPENLAVEEEKKEENGEGNEKPAETEEEEKKEKEVKEEDGGGEEAAATEERRDDEVAAVMAEEEGMKRMMYYYQPLYVIERVPPPQLFSDENPNACCIS</sequence>
<dbReference type="eggNOG" id="KOG1603">
    <property type="taxonomic scope" value="Eukaryota"/>
</dbReference>
<dbReference type="InterPro" id="IPR044258">
    <property type="entry name" value="HIPP09-like"/>
</dbReference>
<dbReference type="PANTHER" id="PTHR47066">
    <property type="entry name" value="HEAVY METAL-ASSOCIATED ISOPRENYLATED PLANT PROTEIN 9"/>
    <property type="match status" value="1"/>
</dbReference>
<feature type="domain" description="HMA" evidence="2">
    <location>
        <begin position="145"/>
        <end position="209"/>
    </location>
</feature>
<dbReference type="OMA" id="TGCARRM"/>
<dbReference type="AlphaFoldDB" id="A0A087GCY2"/>
<dbReference type="InterPro" id="IPR006121">
    <property type="entry name" value="HMA_dom"/>
</dbReference>
<keyword evidence="4" id="KW-1185">Reference proteome</keyword>
<dbReference type="Gramene" id="KFK27734">
    <property type="protein sequence ID" value="KFK27734"/>
    <property type="gene ID" value="AALP_AA8G422300"/>
</dbReference>
<proteinExistence type="predicted"/>
<dbReference type="CDD" id="cd00371">
    <property type="entry name" value="HMA"/>
    <property type="match status" value="2"/>
</dbReference>
<dbReference type="OrthoDB" id="1926387at2759"/>
<feature type="domain" description="HMA" evidence="2">
    <location>
        <begin position="57"/>
        <end position="120"/>
    </location>
</feature>
<organism evidence="3 4">
    <name type="scientific">Arabis alpina</name>
    <name type="common">Alpine rock-cress</name>
    <dbReference type="NCBI Taxonomy" id="50452"/>
    <lineage>
        <taxon>Eukaryota</taxon>
        <taxon>Viridiplantae</taxon>
        <taxon>Streptophyta</taxon>
        <taxon>Embryophyta</taxon>
        <taxon>Tracheophyta</taxon>
        <taxon>Spermatophyta</taxon>
        <taxon>Magnoliopsida</taxon>
        <taxon>eudicotyledons</taxon>
        <taxon>Gunneridae</taxon>
        <taxon>Pentapetalae</taxon>
        <taxon>rosids</taxon>
        <taxon>malvids</taxon>
        <taxon>Brassicales</taxon>
        <taxon>Brassicaceae</taxon>
        <taxon>Arabideae</taxon>
        <taxon>Arabis</taxon>
    </lineage>
</organism>
<dbReference type="Proteomes" id="UP000029120">
    <property type="component" value="Chromosome 8"/>
</dbReference>
<feature type="compositionally biased region" description="Basic and acidic residues" evidence="1">
    <location>
        <begin position="26"/>
        <end position="50"/>
    </location>
</feature>
<accession>A0A087GCY2</accession>
<feature type="compositionally biased region" description="Basic and acidic residues" evidence="1">
    <location>
        <begin position="224"/>
        <end position="255"/>
    </location>
</feature>
<dbReference type="GO" id="GO:0046872">
    <property type="term" value="F:metal ion binding"/>
    <property type="evidence" value="ECO:0007669"/>
    <property type="project" value="InterPro"/>
</dbReference>
<dbReference type="Gene3D" id="3.30.70.100">
    <property type="match status" value="2"/>
</dbReference>
<name>A0A087GCY2_ARAAL</name>
<feature type="region of interest" description="Disordered" evidence="1">
    <location>
        <begin position="1"/>
        <end position="56"/>
    </location>
</feature>
<feature type="compositionally biased region" description="Basic and acidic residues" evidence="1">
    <location>
        <begin position="1"/>
        <end position="11"/>
    </location>
</feature>
<feature type="region of interest" description="Disordered" evidence="1">
    <location>
        <begin position="210"/>
        <end position="271"/>
    </location>
</feature>
<protein>
    <recommendedName>
        <fullName evidence="2">HMA domain-containing protein</fullName>
    </recommendedName>
</protein>
<dbReference type="SUPFAM" id="SSF55008">
    <property type="entry name" value="HMA, heavy metal-associated domain"/>
    <property type="match status" value="2"/>
</dbReference>
<dbReference type="InterPro" id="IPR036163">
    <property type="entry name" value="HMA_dom_sf"/>
</dbReference>
<dbReference type="Pfam" id="PF00403">
    <property type="entry name" value="HMA"/>
    <property type="match status" value="2"/>
</dbReference>
<dbReference type="PANTHER" id="PTHR47066:SF1">
    <property type="entry name" value="HEAVY METAL-ASSOCIATED ISOPRENYLATED PLANT PROTEIN 9"/>
    <property type="match status" value="1"/>
</dbReference>
<evidence type="ECO:0000313" key="4">
    <source>
        <dbReference type="Proteomes" id="UP000029120"/>
    </source>
</evidence>